<sequence length="157" mass="17996">MCMPSLLRPFFNTDIGKEKGQDIQRKRRERRPLSRACVNGWGHPRDFPSSRVEFVEDRCEERVRGDRARTIRLASALASGRSFMYCSCGRDQASKSRVRYQSPVVLRVGCEKARFLAFREVLLNGRSLQSCEFPVVEQFPFSPVCKTSAANRDVSDQ</sequence>
<comment type="caution">
    <text evidence="1">The sequence shown here is derived from an EMBL/GenBank/DDBJ whole genome shotgun (WGS) entry which is preliminary data.</text>
</comment>
<evidence type="ECO:0000313" key="2">
    <source>
        <dbReference type="Proteomes" id="UP000325081"/>
    </source>
</evidence>
<dbReference type="Proteomes" id="UP000325081">
    <property type="component" value="Unassembled WGS sequence"/>
</dbReference>
<name>A0A5A7Q1V9_STRAF</name>
<protein>
    <submittedName>
        <fullName evidence="1">Basic phospholipase A2 Drk-b1</fullName>
    </submittedName>
</protein>
<gene>
    <name evidence="1" type="ORF">STAS_15666</name>
</gene>
<dbReference type="AlphaFoldDB" id="A0A5A7Q1V9"/>
<evidence type="ECO:0000313" key="1">
    <source>
        <dbReference type="EMBL" id="GER39133.1"/>
    </source>
</evidence>
<accession>A0A5A7Q1V9</accession>
<proteinExistence type="predicted"/>
<organism evidence="1 2">
    <name type="scientific">Striga asiatica</name>
    <name type="common">Asiatic witchweed</name>
    <name type="synonym">Buchnera asiatica</name>
    <dbReference type="NCBI Taxonomy" id="4170"/>
    <lineage>
        <taxon>Eukaryota</taxon>
        <taxon>Viridiplantae</taxon>
        <taxon>Streptophyta</taxon>
        <taxon>Embryophyta</taxon>
        <taxon>Tracheophyta</taxon>
        <taxon>Spermatophyta</taxon>
        <taxon>Magnoliopsida</taxon>
        <taxon>eudicotyledons</taxon>
        <taxon>Gunneridae</taxon>
        <taxon>Pentapetalae</taxon>
        <taxon>asterids</taxon>
        <taxon>lamiids</taxon>
        <taxon>Lamiales</taxon>
        <taxon>Orobanchaceae</taxon>
        <taxon>Buchnereae</taxon>
        <taxon>Striga</taxon>
    </lineage>
</organism>
<reference evidence="2" key="1">
    <citation type="journal article" date="2019" name="Curr. Biol.">
        <title>Genome Sequence of Striga asiatica Provides Insight into the Evolution of Plant Parasitism.</title>
        <authorList>
            <person name="Yoshida S."/>
            <person name="Kim S."/>
            <person name="Wafula E.K."/>
            <person name="Tanskanen J."/>
            <person name="Kim Y.M."/>
            <person name="Honaas L."/>
            <person name="Yang Z."/>
            <person name="Spallek T."/>
            <person name="Conn C.E."/>
            <person name="Ichihashi Y."/>
            <person name="Cheong K."/>
            <person name="Cui S."/>
            <person name="Der J.P."/>
            <person name="Gundlach H."/>
            <person name="Jiao Y."/>
            <person name="Hori C."/>
            <person name="Ishida J.K."/>
            <person name="Kasahara H."/>
            <person name="Kiba T."/>
            <person name="Kim M.S."/>
            <person name="Koo N."/>
            <person name="Laohavisit A."/>
            <person name="Lee Y.H."/>
            <person name="Lumba S."/>
            <person name="McCourt P."/>
            <person name="Mortimer J.C."/>
            <person name="Mutuku J.M."/>
            <person name="Nomura T."/>
            <person name="Sasaki-Sekimoto Y."/>
            <person name="Seto Y."/>
            <person name="Wang Y."/>
            <person name="Wakatake T."/>
            <person name="Sakakibara H."/>
            <person name="Demura T."/>
            <person name="Yamaguchi S."/>
            <person name="Yoneyama K."/>
            <person name="Manabe R.I."/>
            <person name="Nelson D.C."/>
            <person name="Schulman A.H."/>
            <person name="Timko M.P."/>
            <person name="dePamphilis C.W."/>
            <person name="Choi D."/>
            <person name="Shirasu K."/>
        </authorList>
    </citation>
    <scope>NUCLEOTIDE SEQUENCE [LARGE SCALE GENOMIC DNA]</scope>
    <source>
        <strain evidence="2">cv. UVA1</strain>
    </source>
</reference>
<dbReference type="EMBL" id="BKCP01005572">
    <property type="protein sequence ID" value="GER39133.1"/>
    <property type="molecule type" value="Genomic_DNA"/>
</dbReference>
<keyword evidence="2" id="KW-1185">Reference proteome</keyword>